<dbReference type="PANTHER" id="PTHR36456:SF1">
    <property type="entry name" value="UPF0232 PROTEIN SCO3875"/>
    <property type="match status" value="1"/>
</dbReference>
<feature type="region of interest" description="Disordered" evidence="1">
    <location>
        <begin position="33"/>
        <end position="100"/>
    </location>
</feature>
<name>A0A6N7ERW6_9MICO</name>
<evidence type="ECO:0000313" key="3">
    <source>
        <dbReference type="Proteomes" id="UP000437709"/>
    </source>
</evidence>
<protein>
    <submittedName>
        <fullName evidence="2">DUF721 domain-containing protein</fullName>
    </submittedName>
</protein>
<dbReference type="Pfam" id="PF05258">
    <property type="entry name" value="DciA"/>
    <property type="match status" value="1"/>
</dbReference>
<reference evidence="2 3" key="1">
    <citation type="submission" date="2019-10" db="EMBL/GenBank/DDBJ databases">
        <title>Georgenia wutianyii sp. nov. and Georgenia yuyongxinii sp. nov. isolated from plateau pika (Ochotona curzoniae) in the Qinghai-Tibet plateau of China.</title>
        <authorList>
            <person name="Tian Z."/>
        </authorList>
    </citation>
    <scope>NUCLEOTIDE SEQUENCE [LARGE SCALE GENOMIC DNA]</scope>
    <source>
        <strain evidence="2 3">JCM 19765</strain>
    </source>
</reference>
<comment type="caution">
    <text evidence="2">The sequence shown here is derived from an EMBL/GenBank/DDBJ whole genome shotgun (WGS) entry which is preliminary data.</text>
</comment>
<dbReference type="Proteomes" id="UP000437709">
    <property type="component" value="Unassembled WGS sequence"/>
</dbReference>
<dbReference type="AlphaFoldDB" id="A0A6N7ERW6"/>
<organism evidence="2 3">
    <name type="scientific">Georgenia subflava</name>
    <dbReference type="NCBI Taxonomy" id="1622177"/>
    <lineage>
        <taxon>Bacteria</taxon>
        <taxon>Bacillati</taxon>
        <taxon>Actinomycetota</taxon>
        <taxon>Actinomycetes</taxon>
        <taxon>Micrococcales</taxon>
        <taxon>Bogoriellaceae</taxon>
        <taxon>Georgenia</taxon>
    </lineage>
</organism>
<dbReference type="InterPro" id="IPR007922">
    <property type="entry name" value="DciA-like"/>
</dbReference>
<evidence type="ECO:0000313" key="2">
    <source>
        <dbReference type="EMBL" id="MPV37924.1"/>
    </source>
</evidence>
<feature type="compositionally biased region" description="Low complexity" evidence="1">
    <location>
        <begin position="50"/>
        <end position="59"/>
    </location>
</feature>
<dbReference type="EMBL" id="WHPC01000055">
    <property type="protein sequence ID" value="MPV37924.1"/>
    <property type="molecule type" value="Genomic_DNA"/>
</dbReference>
<gene>
    <name evidence="2" type="ORF">GB881_12870</name>
</gene>
<sequence>MPEGVVPGSAASADEAEDRDAVARLALERAREAARAKGLYRSGAPRRRAGAAATDAQAGPGDGGPDDGDQDSTGTRRWRPGPGLGYGISGPGPSRRDPQSLGGIAERMLAQRGWRVPLSVGGVVGRWREVVGDQIADHCQVETFEEGALVLRTSSTAWATQVRLLLPQLERRLAEEVGEGTVSSITVLGPGGPSWKHGYRSVRGRGPRDTYG</sequence>
<proteinExistence type="predicted"/>
<dbReference type="PANTHER" id="PTHR36456">
    <property type="entry name" value="UPF0232 PROTEIN SCO3875"/>
    <property type="match status" value="1"/>
</dbReference>
<keyword evidence="3" id="KW-1185">Reference proteome</keyword>
<evidence type="ECO:0000256" key="1">
    <source>
        <dbReference type="SAM" id="MobiDB-lite"/>
    </source>
</evidence>
<accession>A0A6N7ERW6</accession>